<accession>A0ABN0Z2N0</accession>
<evidence type="ECO:0000256" key="1">
    <source>
        <dbReference type="SAM" id="MobiDB-lite"/>
    </source>
</evidence>
<keyword evidence="2" id="KW-0449">Lipoprotein</keyword>
<protein>
    <submittedName>
        <fullName evidence="2">Lipoprotein</fullName>
    </submittedName>
</protein>
<proteinExistence type="predicted"/>
<keyword evidence="3" id="KW-1185">Reference proteome</keyword>
<dbReference type="Proteomes" id="UP001500879">
    <property type="component" value="Unassembled WGS sequence"/>
</dbReference>
<name>A0ABN0Z2N0_9ACTN</name>
<comment type="caution">
    <text evidence="2">The sequence shown here is derived from an EMBL/GenBank/DDBJ whole genome shotgun (WGS) entry which is preliminary data.</text>
</comment>
<gene>
    <name evidence="2" type="ORF">GCM10010357_59980</name>
</gene>
<dbReference type="SUPFAM" id="SSF89392">
    <property type="entry name" value="Prokaryotic lipoproteins and lipoprotein localization factors"/>
    <property type="match status" value="1"/>
</dbReference>
<evidence type="ECO:0000313" key="3">
    <source>
        <dbReference type="Proteomes" id="UP001500879"/>
    </source>
</evidence>
<dbReference type="EMBL" id="BAAABX010000063">
    <property type="protein sequence ID" value="GAA0430312.1"/>
    <property type="molecule type" value="Genomic_DNA"/>
</dbReference>
<dbReference type="InterPro" id="IPR029046">
    <property type="entry name" value="LolA/LolB/LppX"/>
</dbReference>
<evidence type="ECO:0000313" key="2">
    <source>
        <dbReference type="EMBL" id="GAA0430312.1"/>
    </source>
</evidence>
<feature type="compositionally biased region" description="Basic and acidic residues" evidence="1">
    <location>
        <begin position="31"/>
        <end position="42"/>
    </location>
</feature>
<sequence length="323" mass="34074">MGDMSSSSTVRRIGISLSAAAILVGAVACNSDDKKDDKKSDKSASQGAAKSSDDRSPVQALQAAYKKTSGVKSAKVHMTVSATGAKAADGSEMVMDGVMGWNPAAMDMTMSGASSAMPGAGAAGGKTRMLMLDGVVYTQMPAESMKDAPEGLRGKKWMKLDFKDAPNAALQQQLTSKMDSANQDPAKQMAALTDSPNLKRVGSENVNGVQAQHYKGTLTLDEMLKGNESAKVMDAKEREKFLETAKQAGIKGYDTEFWVNGDDLPVKMIIGMDTAQGKVKITADYTDYGTKVDVKAPPAGETADFGQMMKDLAKSIEAAKQQS</sequence>
<organism evidence="2 3">
    <name type="scientific">Streptomyces luteireticuli</name>
    <dbReference type="NCBI Taxonomy" id="173858"/>
    <lineage>
        <taxon>Bacteria</taxon>
        <taxon>Bacillati</taxon>
        <taxon>Actinomycetota</taxon>
        <taxon>Actinomycetes</taxon>
        <taxon>Kitasatosporales</taxon>
        <taxon>Streptomycetaceae</taxon>
        <taxon>Streptomyces</taxon>
    </lineage>
</organism>
<reference evidence="2 3" key="1">
    <citation type="journal article" date="2019" name="Int. J. Syst. Evol. Microbiol.">
        <title>The Global Catalogue of Microorganisms (GCM) 10K type strain sequencing project: providing services to taxonomists for standard genome sequencing and annotation.</title>
        <authorList>
            <consortium name="The Broad Institute Genomics Platform"/>
            <consortium name="The Broad Institute Genome Sequencing Center for Infectious Disease"/>
            <person name="Wu L."/>
            <person name="Ma J."/>
        </authorList>
    </citation>
    <scope>NUCLEOTIDE SEQUENCE [LARGE SCALE GENOMIC DNA]</scope>
    <source>
        <strain evidence="2 3">JCM 4788</strain>
    </source>
</reference>
<dbReference type="Gene3D" id="2.50.20.20">
    <property type="match status" value="1"/>
</dbReference>
<feature type="region of interest" description="Disordered" evidence="1">
    <location>
        <begin position="31"/>
        <end position="59"/>
    </location>
</feature>